<evidence type="ECO:0000256" key="4">
    <source>
        <dbReference type="ARBA" id="ARBA00022729"/>
    </source>
</evidence>
<evidence type="ECO:0000256" key="3">
    <source>
        <dbReference type="ARBA" id="ARBA00022651"/>
    </source>
</evidence>
<organism evidence="8 9">
    <name type="scientific">Agrobacterium rosae</name>
    <dbReference type="NCBI Taxonomy" id="1972867"/>
    <lineage>
        <taxon>Bacteria</taxon>
        <taxon>Pseudomonadati</taxon>
        <taxon>Pseudomonadota</taxon>
        <taxon>Alphaproteobacteria</taxon>
        <taxon>Hyphomicrobiales</taxon>
        <taxon>Rhizobiaceae</taxon>
        <taxon>Rhizobium/Agrobacterium group</taxon>
        <taxon>Agrobacterium</taxon>
    </lineage>
</organism>
<dbReference type="STRING" id="1907666.DSM25559_0699"/>
<dbReference type="PANTHER" id="PTHR38050">
    <property type="match status" value="1"/>
</dbReference>
<dbReference type="PANTHER" id="PTHR38050:SF2">
    <property type="entry name" value="FERULOYL ESTERASE C-RELATED"/>
    <property type="match status" value="1"/>
</dbReference>
<evidence type="ECO:0000313" key="9">
    <source>
        <dbReference type="Proteomes" id="UP000187891"/>
    </source>
</evidence>
<reference evidence="9" key="1">
    <citation type="submission" date="2016-10" db="EMBL/GenBank/DDBJ databases">
        <authorList>
            <person name="Wibberg D."/>
        </authorList>
    </citation>
    <scope>NUCLEOTIDE SEQUENCE [LARGE SCALE GENOMIC DNA]</scope>
</reference>
<keyword evidence="6" id="KW-0119">Carbohydrate metabolism</keyword>
<dbReference type="GO" id="GO:0030600">
    <property type="term" value="F:feruloyl esterase activity"/>
    <property type="evidence" value="ECO:0007669"/>
    <property type="project" value="InterPro"/>
</dbReference>
<dbReference type="GO" id="GO:0005576">
    <property type="term" value="C:extracellular region"/>
    <property type="evidence" value="ECO:0007669"/>
    <property type="project" value="UniProtKB-SubCell"/>
</dbReference>
<keyword evidence="4" id="KW-0732">Signal</keyword>
<keyword evidence="2" id="KW-0964">Secreted</keyword>
<dbReference type="AlphaFoldDB" id="A0A1R3TER2"/>
<accession>A0A1R3TER2</accession>
<dbReference type="EMBL" id="FMUE01000001">
    <property type="protein sequence ID" value="SCX07330.1"/>
    <property type="molecule type" value="Genomic_DNA"/>
</dbReference>
<dbReference type="InterPro" id="IPR029058">
    <property type="entry name" value="AB_hydrolase_fold"/>
</dbReference>
<name>A0A1R3TER2_9HYPH</name>
<evidence type="ECO:0000256" key="2">
    <source>
        <dbReference type="ARBA" id="ARBA00022525"/>
    </source>
</evidence>
<proteinExistence type="predicted"/>
<dbReference type="Proteomes" id="UP000187891">
    <property type="component" value="Unassembled WGS sequence"/>
</dbReference>
<dbReference type="InterPro" id="IPR043595">
    <property type="entry name" value="FaeB/C/D"/>
</dbReference>
<keyword evidence="7" id="KW-0624">Polysaccharide degradation</keyword>
<keyword evidence="5" id="KW-0378">Hydrolase</keyword>
<dbReference type="GO" id="GO:0045493">
    <property type="term" value="P:xylan catabolic process"/>
    <property type="evidence" value="ECO:0007669"/>
    <property type="project" value="UniProtKB-KW"/>
</dbReference>
<evidence type="ECO:0000256" key="7">
    <source>
        <dbReference type="ARBA" id="ARBA00023326"/>
    </source>
</evidence>
<comment type="subcellular location">
    <subcellularLocation>
        <location evidence="1">Secreted</location>
    </subcellularLocation>
</comment>
<evidence type="ECO:0000256" key="6">
    <source>
        <dbReference type="ARBA" id="ARBA00023277"/>
    </source>
</evidence>
<evidence type="ECO:0000256" key="5">
    <source>
        <dbReference type="ARBA" id="ARBA00022801"/>
    </source>
</evidence>
<gene>
    <name evidence="8" type="ORF">DSM25559_0699</name>
</gene>
<keyword evidence="3" id="KW-0858">Xylan degradation</keyword>
<evidence type="ECO:0000256" key="1">
    <source>
        <dbReference type="ARBA" id="ARBA00004613"/>
    </source>
</evidence>
<protein>
    <submittedName>
        <fullName evidence="8">Esterase, PHB depolymerase family</fullName>
    </submittedName>
</protein>
<dbReference type="Gene3D" id="3.40.50.1820">
    <property type="entry name" value="alpha/beta hydrolase"/>
    <property type="match status" value="1"/>
</dbReference>
<sequence>MRSLSVSLSIELCYFPKKCSVQDTVVRHKHAALRQTLTFHAFSGIVSGTCANKGVLMTSTTASSRFVRATRPLRVFFASFAILTSMGVAALASTCGQTMEPGRHAFSLTSEGSERAGVYFVPSSYDGQKKLPVVFDFHGSNSNPNGQMDRSGWDKLAERQGVIVVALQGSLDGDLPGTHAWNVPGVTTRKGGLDEPGFIRDAITMVKSKFCVDEERFFGSGYSGGGRMLSQFICSGSRDFTAAGFVASLRAGYPVENSGKWAPDTASCAPAKPMSIIAFAGLKDPANPYQGGGKAYWQYSGETALKRWAEMDGCKGGAKSKATDSFTFNSYDVCKSGARIHSYVIDAWDHAWPRATMKAEVIASAAAVMRKPASDVAGKVQPAVDRKTSTGDTVRQIDAAERMWDFFQNTEGQMVVDATSKADCSVKAVSASANASETTCSQTSKVSSNPVRNVPVAEDAL</sequence>
<dbReference type="SUPFAM" id="SSF53474">
    <property type="entry name" value="alpha/beta-Hydrolases"/>
    <property type="match status" value="1"/>
</dbReference>
<evidence type="ECO:0000313" key="8">
    <source>
        <dbReference type="EMBL" id="SCX07330.1"/>
    </source>
</evidence>